<evidence type="ECO:0000313" key="1">
    <source>
        <dbReference type="EMBL" id="PSK81206.1"/>
    </source>
</evidence>
<sequence length="176" mass="18710">MARYIVLLRGINVGGRQKVPMADLRALLAGLGYTDVRTHLQSGNAVVTTDADASGVVAVVEGAITRDLGLTVPVVVRTGPELRAVVEHNPLEVGDPSRFLVTFLADEPAPGSFDGLDLAAARPEEFAAIGRELYFALPNGIQQAKLPDLVGRRLKGATATARNWNTVTRLLAMAEE</sequence>
<dbReference type="Gene3D" id="3.30.70.1280">
    <property type="entry name" value="SP0830-like domains"/>
    <property type="match status" value="1"/>
</dbReference>
<reference evidence="1 2" key="1">
    <citation type="submission" date="2018-03" db="EMBL/GenBank/DDBJ databases">
        <title>Genomic Encyclopedia of Archaeal and Bacterial Type Strains, Phase II (KMG-II): from individual species to whole genera.</title>
        <authorList>
            <person name="Goeker M."/>
        </authorList>
    </citation>
    <scope>NUCLEOTIDE SEQUENCE [LARGE SCALE GENOMIC DNA]</scope>
    <source>
        <strain evidence="1 2">DSM 45312</strain>
    </source>
</reference>
<dbReference type="RefSeq" id="WP_106587105.1">
    <property type="nucleotide sequence ID" value="NZ_PYGA01000048.1"/>
</dbReference>
<dbReference type="PANTHER" id="PTHR36439">
    <property type="entry name" value="BLL4334 PROTEIN"/>
    <property type="match status" value="1"/>
</dbReference>
<protein>
    <submittedName>
        <fullName evidence="1">Uncharacterized protein (DUF1697 family)</fullName>
    </submittedName>
</protein>
<dbReference type="AlphaFoldDB" id="A0A2P8C8C9"/>
<dbReference type="PIRSF" id="PIRSF008502">
    <property type="entry name" value="UCP008502"/>
    <property type="match status" value="1"/>
</dbReference>
<comment type="caution">
    <text evidence="1">The sequence shown here is derived from an EMBL/GenBank/DDBJ whole genome shotgun (WGS) entry which is preliminary data.</text>
</comment>
<organism evidence="1 2">
    <name type="scientific">Murinocardiopsis flavida</name>
    <dbReference type="NCBI Taxonomy" id="645275"/>
    <lineage>
        <taxon>Bacteria</taxon>
        <taxon>Bacillati</taxon>
        <taxon>Actinomycetota</taxon>
        <taxon>Actinomycetes</taxon>
        <taxon>Streptosporangiales</taxon>
        <taxon>Nocardiopsidaceae</taxon>
        <taxon>Murinocardiopsis</taxon>
    </lineage>
</organism>
<gene>
    <name evidence="1" type="ORF">CLV63_1485</name>
</gene>
<dbReference type="EMBL" id="PYGA01000048">
    <property type="protein sequence ID" value="PSK81206.1"/>
    <property type="molecule type" value="Genomic_DNA"/>
</dbReference>
<proteinExistence type="predicted"/>
<evidence type="ECO:0000313" key="2">
    <source>
        <dbReference type="Proteomes" id="UP000240542"/>
    </source>
</evidence>
<dbReference type="InterPro" id="IPR012545">
    <property type="entry name" value="DUF1697"/>
</dbReference>
<dbReference type="Proteomes" id="UP000240542">
    <property type="component" value="Unassembled WGS sequence"/>
</dbReference>
<dbReference type="SUPFAM" id="SSF160379">
    <property type="entry name" value="SP0830-like"/>
    <property type="match status" value="1"/>
</dbReference>
<dbReference type="PANTHER" id="PTHR36439:SF1">
    <property type="entry name" value="DUF1697 DOMAIN-CONTAINING PROTEIN"/>
    <property type="match status" value="1"/>
</dbReference>
<dbReference type="Pfam" id="PF08002">
    <property type="entry name" value="DUF1697"/>
    <property type="match status" value="1"/>
</dbReference>
<keyword evidence="2" id="KW-1185">Reference proteome</keyword>
<dbReference type="OrthoDB" id="9806494at2"/>
<accession>A0A2P8C8C9</accession>
<name>A0A2P8C8C9_9ACTN</name>